<protein>
    <submittedName>
        <fullName evidence="1">Glycine cleavage system H protein</fullName>
    </submittedName>
</protein>
<accession>A0A2D3NER0</accession>
<sequence length="47" mass="5189">MFVVIGKGSSGLLWTKEVGSTSRYGDNLHFEPTINIIPILRTELIAN</sequence>
<evidence type="ECO:0000313" key="2">
    <source>
        <dbReference type="Proteomes" id="UP000229323"/>
    </source>
</evidence>
<dbReference type="AlphaFoldDB" id="A0A2D3NER0"/>
<proteinExistence type="predicted"/>
<gene>
    <name evidence="1" type="ORF">CTM50_04480</name>
</gene>
<name>A0A2D3NER0_PREIN</name>
<organism evidence="1 2">
    <name type="scientific">Prevotella intermedia</name>
    <dbReference type="NCBI Taxonomy" id="28131"/>
    <lineage>
        <taxon>Bacteria</taxon>
        <taxon>Pseudomonadati</taxon>
        <taxon>Bacteroidota</taxon>
        <taxon>Bacteroidia</taxon>
        <taxon>Bacteroidales</taxon>
        <taxon>Prevotellaceae</taxon>
        <taxon>Prevotella</taxon>
    </lineage>
</organism>
<evidence type="ECO:0000313" key="1">
    <source>
        <dbReference type="EMBL" id="ATV53842.1"/>
    </source>
</evidence>
<dbReference type="Proteomes" id="UP000229323">
    <property type="component" value="Chromosome"/>
</dbReference>
<dbReference type="EMBL" id="CP024696">
    <property type="protein sequence ID" value="ATV53842.1"/>
    <property type="molecule type" value="Genomic_DNA"/>
</dbReference>
<reference evidence="1 2" key="1">
    <citation type="submission" date="2017-11" db="EMBL/GenBank/DDBJ databases">
        <title>Genome sequencing of Prevotella intermedia KCOM 2033.</title>
        <authorList>
            <person name="Kook J.-K."/>
            <person name="Park S.-N."/>
            <person name="Lim Y.K."/>
        </authorList>
    </citation>
    <scope>NUCLEOTIDE SEQUENCE [LARGE SCALE GENOMIC DNA]</scope>
    <source>
        <strain evidence="1 2">KCOM 2033</strain>
    </source>
</reference>